<evidence type="ECO:0000313" key="1">
    <source>
        <dbReference type="EMBL" id="GAA4759492.1"/>
    </source>
</evidence>
<organism evidence="1 2">
    <name type="scientific">Flavobacterium hankyongi</name>
    <dbReference type="NCBI Taxonomy" id="1176532"/>
    <lineage>
        <taxon>Bacteria</taxon>
        <taxon>Pseudomonadati</taxon>
        <taxon>Bacteroidota</taxon>
        <taxon>Flavobacteriia</taxon>
        <taxon>Flavobacteriales</taxon>
        <taxon>Flavobacteriaceae</taxon>
        <taxon>Flavobacterium</taxon>
    </lineage>
</organism>
<dbReference type="RefSeq" id="WP_264544321.1">
    <property type="nucleotide sequence ID" value="NZ_BAABIP010000007.1"/>
</dbReference>
<comment type="caution">
    <text evidence="1">The sequence shown here is derived from an EMBL/GenBank/DDBJ whole genome shotgun (WGS) entry which is preliminary data.</text>
</comment>
<dbReference type="Proteomes" id="UP001500141">
    <property type="component" value="Unassembled WGS sequence"/>
</dbReference>
<evidence type="ECO:0000313" key="2">
    <source>
        <dbReference type="Proteomes" id="UP001500141"/>
    </source>
</evidence>
<proteinExistence type="predicted"/>
<dbReference type="EMBL" id="BAABIP010000007">
    <property type="protein sequence ID" value="GAA4759492.1"/>
    <property type="molecule type" value="Genomic_DNA"/>
</dbReference>
<reference evidence="2" key="1">
    <citation type="journal article" date="2019" name="Int. J. Syst. Evol. Microbiol.">
        <title>The Global Catalogue of Microorganisms (GCM) 10K type strain sequencing project: providing services to taxonomists for standard genome sequencing and annotation.</title>
        <authorList>
            <consortium name="The Broad Institute Genomics Platform"/>
            <consortium name="The Broad Institute Genome Sequencing Center for Infectious Disease"/>
            <person name="Wu L."/>
            <person name="Ma J."/>
        </authorList>
    </citation>
    <scope>NUCLEOTIDE SEQUENCE [LARGE SCALE GENOMIC DNA]</scope>
    <source>
        <strain evidence="2">JCM 18198</strain>
    </source>
</reference>
<gene>
    <name evidence="1" type="ORF">GCM10023230_04910</name>
</gene>
<name>A0ABP8ZKV2_9FLAO</name>
<accession>A0ABP8ZKV2</accession>
<keyword evidence="2" id="KW-1185">Reference proteome</keyword>
<protein>
    <submittedName>
        <fullName evidence="1">Uncharacterized protein</fullName>
    </submittedName>
</protein>
<sequence length="93" mass="10676">MNPLPLKKKDTINYVVYDYILKKEIDINQLKNKLTLGIKDISGYKAPTTCNTFLNGDKITCICRFNLEPGYLSDEEFINTVKESTKIRIKSAK</sequence>